<sequence length="48" mass="5653">MDFTSYESLFFEDNAQKQGPRKNIWDAVYPNMNIPNMSIADMNQYCLT</sequence>
<reference evidence="2" key="1">
    <citation type="submission" date="2022-11" db="UniProtKB">
        <authorList>
            <consortium name="WormBaseParasite"/>
        </authorList>
    </citation>
    <scope>IDENTIFICATION</scope>
</reference>
<evidence type="ECO:0000313" key="1">
    <source>
        <dbReference type="Proteomes" id="UP000887580"/>
    </source>
</evidence>
<organism evidence="1 2">
    <name type="scientific">Panagrolaimus sp. PS1159</name>
    <dbReference type="NCBI Taxonomy" id="55785"/>
    <lineage>
        <taxon>Eukaryota</taxon>
        <taxon>Metazoa</taxon>
        <taxon>Ecdysozoa</taxon>
        <taxon>Nematoda</taxon>
        <taxon>Chromadorea</taxon>
        <taxon>Rhabditida</taxon>
        <taxon>Tylenchina</taxon>
        <taxon>Panagrolaimomorpha</taxon>
        <taxon>Panagrolaimoidea</taxon>
        <taxon>Panagrolaimidae</taxon>
        <taxon>Panagrolaimus</taxon>
    </lineage>
</organism>
<name>A0AC35GVR1_9BILA</name>
<dbReference type="Proteomes" id="UP000887580">
    <property type="component" value="Unplaced"/>
</dbReference>
<proteinExistence type="predicted"/>
<protein>
    <submittedName>
        <fullName evidence="2">Uncharacterized protein</fullName>
    </submittedName>
</protein>
<evidence type="ECO:0000313" key="2">
    <source>
        <dbReference type="WBParaSite" id="PS1159_v2.g9197.t1"/>
    </source>
</evidence>
<accession>A0AC35GVR1</accession>
<dbReference type="WBParaSite" id="PS1159_v2.g9197.t1">
    <property type="protein sequence ID" value="PS1159_v2.g9197.t1"/>
    <property type="gene ID" value="PS1159_v2.g9197"/>
</dbReference>